<protein>
    <submittedName>
        <fullName evidence="3">Acyl-CoA dehydrogenase</fullName>
    </submittedName>
</protein>
<evidence type="ECO:0000313" key="1">
    <source>
        <dbReference type="EMBL" id="VDM49322.1"/>
    </source>
</evidence>
<sequence length="82" mass="9601">MILAEVVGEVCTTFPGAFSTAEPETEYREEMPADERHYFPQMRWQRPAMLPYEIESADRLKKWASQLRFGKRASWASKVRFG</sequence>
<keyword evidence="2" id="KW-1185">Reference proteome</keyword>
<reference evidence="1 2" key="2">
    <citation type="submission" date="2018-11" db="EMBL/GenBank/DDBJ databases">
        <authorList>
            <consortium name="Pathogen Informatics"/>
        </authorList>
    </citation>
    <scope>NUCLEOTIDE SEQUENCE [LARGE SCALE GENOMIC DNA]</scope>
</reference>
<dbReference type="AlphaFoldDB" id="A0A183VB82"/>
<name>A0A183VB82_TOXCA</name>
<accession>A0A183VB82</accession>
<dbReference type="Proteomes" id="UP000050794">
    <property type="component" value="Unassembled WGS sequence"/>
</dbReference>
<reference evidence="3" key="1">
    <citation type="submission" date="2016-06" db="UniProtKB">
        <authorList>
            <consortium name="WormBaseParasite"/>
        </authorList>
    </citation>
    <scope>IDENTIFICATION</scope>
</reference>
<dbReference type="WBParaSite" id="TCNE_0001800601-mRNA-1">
    <property type="protein sequence ID" value="TCNE_0001800601-mRNA-1"/>
    <property type="gene ID" value="TCNE_0001800601"/>
</dbReference>
<proteinExistence type="predicted"/>
<dbReference type="EMBL" id="UYWY01025022">
    <property type="protein sequence ID" value="VDM49322.1"/>
    <property type="molecule type" value="Genomic_DNA"/>
</dbReference>
<gene>
    <name evidence="1" type="ORF">TCNE_LOCUS18001</name>
</gene>
<evidence type="ECO:0000313" key="2">
    <source>
        <dbReference type="Proteomes" id="UP000050794"/>
    </source>
</evidence>
<evidence type="ECO:0000313" key="3">
    <source>
        <dbReference type="WBParaSite" id="TCNE_0001800601-mRNA-1"/>
    </source>
</evidence>
<organism evidence="2 3">
    <name type="scientific">Toxocara canis</name>
    <name type="common">Canine roundworm</name>
    <dbReference type="NCBI Taxonomy" id="6265"/>
    <lineage>
        <taxon>Eukaryota</taxon>
        <taxon>Metazoa</taxon>
        <taxon>Ecdysozoa</taxon>
        <taxon>Nematoda</taxon>
        <taxon>Chromadorea</taxon>
        <taxon>Rhabditida</taxon>
        <taxon>Spirurina</taxon>
        <taxon>Ascaridomorpha</taxon>
        <taxon>Ascaridoidea</taxon>
        <taxon>Toxocaridae</taxon>
        <taxon>Toxocara</taxon>
    </lineage>
</organism>